<sequence>SPSSDSATCVRRSNLPDPGPGDSLDSSPSAAMERLTQVAESLLGEASRVALADVLGADWPSARRVLADLTTVDLRPELPYRLTWGDGLTIDPEREPAWLSHGYLERA</sequence>
<dbReference type="EMBL" id="VCKX01000671">
    <property type="protein sequence ID" value="TMR08404.1"/>
    <property type="molecule type" value="Genomic_DNA"/>
</dbReference>
<dbReference type="AlphaFoldDB" id="A0A5S4EXK2"/>
<comment type="caution">
    <text evidence="2">The sequence shown here is derived from an EMBL/GenBank/DDBJ whole genome shotgun (WGS) entry which is preliminary data.</text>
</comment>
<protein>
    <submittedName>
        <fullName evidence="2">Uncharacterized protein</fullName>
    </submittedName>
</protein>
<accession>A0A5S4EXK2</accession>
<organism evidence="2 3">
    <name type="scientific">Nonomuraea zeae</name>
    <dbReference type="NCBI Taxonomy" id="1642303"/>
    <lineage>
        <taxon>Bacteria</taxon>
        <taxon>Bacillati</taxon>
        <taxon>Actinomycetota</taxon>
        <taxon>Actinomycetes</taxon>
        <taxon>Streptosporangiales</taxon>
        <taxon>Streptosporangiaceae</taxon>
        <taxon>Nonomuraea</taxon>
    </lineage>
</organism>
<evidence type="ECO:0000313" key="2">
    <source>
        <dbReference type="EMBL" id="TMR08404.1"/>
    </source>
</evidence>
<feature type="compositionally biased region" description="Low complexity" evidence="1">
    <location>
        <begin position="20"/>
        <end position="29"/>
    </location>
</feature>
<feature type="non-terminal residue" evidence="2">
    <location>
        <position position="1"/>
    </location>
</feature>
<dbReference type="Proteomes" id="UP000306628">
    <property type="component" value="Unassembled WGS sequence"/>
</dbReference>
<keyword evidence="3" id="KW-1185">Reference proteome</keyword>
<proteinExistence type="predicted"/>
<evidence type="ECO:0000256" key="1">
    <source>
        <dbReference type="SAM" id="MobiDB-lite"/>
    </source>
</evidence>
<gene>
    <name evidence="2" type="ORF">ETD85_62280</name>
</gene>
<evidence type="ECO:0000313" key="3">
    <source>
        <dbReference type="Proteomes" id="UP000306628"/>
    </source>
</evidence>
<name>A0A5S4EXK2_9ACTN</name>
<reference evidence="2 3" key="1">
    <citation type="submission" date="2019-05" db="EMBL/GenBank/DDBJ databases">
        <title>Draft genome sequence of Nonomuraea zeae DSM 100528.</title>
        <authorList>
            <person name="Saricaoglu S."/>
            <person name="Isik K."/>
        </authorList>
    </citation>
    <scope>NUCLEOTIDE SEQUENCE [LARGE SCALE GENOMIC DNA]</scope>
    <source>
        <strain evidence="2 3">DSM 100528</strain>
    </source>
</reference>
<feature type="region of interest" description="Disordered" evidence="1">
    <location>
        <begin position="1"/>
        <end position="29"/>
    </location>
</feature>